<dbReference type="RefSeq" id="WP_173196298.1">
    <property type="nucleotide sequence ID" value="NZ_JABFCX010000002.1"/>
</dbReference>
<keyword evidence="1" id="KW-1133">Transmembrane helix</keyword>
<keyword evidence="1" id="KW-0812">Transmembrane</keyword>
<feature type="transmembrane region" description="Helical" evidence="1">
    <location>
        <begin position="197"/>
        <end position="219"/>
    </location>
</feature>
<keyword evidence="3" id="KW-1185">Reference proteome</keyword>
<gene>
    <name evidence="2" type="ORF">HK107_02020</name>
</gene>
<evidence type="ECO:0000256" key="1">
    <source>
        <dbReference type="SAM" id="Phobius"/>
    </source>
</evidence>
<dbReference type="AlphaFoldDB" id="A0A7Y3RJC3"/>
<feature type="transmembrane region" description="Helical" evidence="1">
    <location>
        <begin position="65"/>
        <end position="85"/>
    </location>
</feature>
<feature type="transmembrane region" description="Helical" evidence="1">
    <location>
        <begin position="97"/>
        <end position="123"/>
    </location>
</feature>
<sequence length="221" mass="24443">MKNASLIRVGLLVGTLVGGAFIGRKAIDKQIERKMSAATEEAIRLAEEELDRSVKSVLRERIVKFLRVMAVKVLLLGIAALFFALEWLTLSGLRATVLILGLSYIVYDLRGALPQLLPALAYARRHKFKPKSMVTDAVAAASFERAYEEAVERIDGEKGRHWITLSSFNTHELSTEIAGAVSEVARHASYDKVRPRALMFAGFTATLSLAYFGLAWLVVHL</sequence>
<comment type="caution">
    <text evidence="2">The sequence shown here is derived from an EMBL/GenBank/DDBJ whole genome shotgun (WGS) entry which is preliminary data.</text>
</comment>
<evidence type="ECO:0000313" key="2">
    <source>
        <dbReference type="EMBL" id="NNU15100.1"/>
    </source>
</evidence>
<evidence type="ECO:0000313" key="3">
    <source>
        <dbReference type="Proteomes" id="UP000536835"/>
    </source>
</evidence>
<dbReference type="EMBL" id="JABFCX010000002">
    <property type="protein sequence ID" value="NNU15100.1"/>
    <property type="molecule type" value="Genomic_DNA"/>
</dbReference>
<dbReference type="Proteomes" id="UP000536835">
    <property type="component" value="Unassembled WGS sequence"/>
</dbReference>
<reference evidence="2 3" key="1">
    <citation type="submission" date="2020-05" db="EMBL/GenBank/DDBJ databases">
        <title>Parvularcula mediterraneae sp. nov., isolated from polypropylene straw from shallow seawater of the seashore of Laganas in Zakynthos island, Greece.</title>
        <authorList>
            <person name="Szabo I."/>
            <person name="Al-Omari J."/>
            <person name="Rado J."/>
            <person name="Szerdahelyi G.S."/>
        </authorList>
    </citation>
    <scope>NUCLEOTIDE SEQUENCE [LARGE SCALE GENOMIC DNA]</scope>
    <source>
        <strain evidence="2 3">ZS-1/3</strain>
    </source>
</reference>
<accession>A0A7Y3RJC3</accession>
<keyword evidence="1" id="KW-0472">Membrane</keyword>
<proteinExistence type="predicted"/>
<organism evidence="2 3">
    <name type="scientific">Parvularcula mediterranea</name>
    <dbReference type="NCBI Taxonomy" id="2732508"/>
    <lineage>
        <taxon>Bacteria</taxon>
        <taxon>Pseudomonadati</taxon>
        <taxon>Pseudomonadota</taxon>
        <taxon>Alphaproteobacteria</taxon>
        <taxon>Parvularculales</taxon>
        <taxon>Parvularculaceae</taxon>
        <taxon>Parvularcula</taxon>
    </lineage>
</organism>
<feature type="transmembrane region" description="Helical" evidence="1">
    <location>
        <begin position="6"/>
        <end position="27"/>
    </location>
</feature>
<name>A0A7Y3RJC3_9PROT</name>
<protein>
    <submittedName>
        <fullName evidence="2">Uncharacterized protein</fullName>
    </submittedName>
</protein>